<accession>A0A7W4IA31</accession>
<evidence type="ECO:0000313" key="1">
    <source>
        <dbReference type="EMBL" id="MBB2159005.1"/>
    </source>
</evidence>
<gene>
    <name evidence="1" type="ORF">HLH48_02245</name>
</gene>
<evidence type="ECO:0008006" key="3">
    <source>
        <dbReference type="Google" id="ProtNLM"/>
    </source>
</evidence>
<dbReference type="SUPFAM" id="SSF53448">
    <property type="entry name" value="Nucleotide-diphospho-sugar transferases"/>
    <property type="match status" value="1"/>
</dbReference>
<dbReference type="InterPro" id="IPR008441">
    <property type="entry name" value="AfumC-like_glycosyl_Trfase"/>
</dbReference>
<dbReference type="Proteomes" id="UP000589085">
    <property type="component" value="Unassembled WGS sequence"/>
</dbReference>
<dbReference type="InterPro" id="IPR029044">
    <property type="entry name" value="Nucleotide-diphossugar_trans"/>
</dbReference>
<dbReference type="EMBL" id="JABEQJ010000002">
    <property type="protein sequence ID" value="MBB2159005.1"/>
    <property type="molecule type" value="Genomic_DNA"/>
</dbReference>
<dbReference type="Gene3D" id="3.90.550.20">
    <property type="match status" value="1"/>
</dbReference>
<evidence type="ECO:0000313" key="2">
    <source>
        <dbReference type="Proteomes" id="UP000589085"/>
    </source>
</evidence>
<proteinExistence type="predicted"/>
<sequence length="310" mass="36562">MIHFREKMRKIKSFLMYFVFYYPSSRAMSAGAGAVGDISLLNTEGEVSYLPKIVWMYWDNPNYPKYIDSLIERVRGLNPDCDVRLLNRHTVSHYIDDYMTGQDDLSAAMKADLIRLELILRYGGIWLDVTSLVFDDFSWIYEKFASGRYNFVGYYYEKWTKIERFPVFESWLIASLPDDPFIRAWRDEFRKVIPGVDSYFLSLQNRPDYKELLQAIENPRYLLVYLAAQVAMRRIQSCSFHLRAAGTSAFLYHELSRWVPYKIALKLCANKMPPNPPAIIKITHAERYLINTIWKYSLFSKKSYLSLLKK</sequence>
<name>A0A7W4IA31_9PROT</name>
<dbReference type="AlphaFoldDB" id="A0A7W4IA31"/>
<dbReference type="GO" id="GO:0016757">
    <property type="term" value="F:glycosyltransferase activity"/>
    <property type="evidence" value="ECO:0007669"/>
    <property type="project" value="InterPro"/>
</dbReference>
<dbReference type="Pfam" id="PF05704">
    <property type="entry name" value="Caps_synth"/>
    <property type="match status" value="1"/>
</dbReference>
<dbReference type="RefSeq" id="WP_182995874.1">
    <property type="nucleotide sequence ID" value="NZ_JABEQJ010000002.1"/>
</dbReference>
<protein>
    <recommendedName>
        <fullName evidence="3">Capsular polysaccharide synthesis protein</fullName>
    </recommendedName>
</protein>
<comment type="caution">
    <text evidence="1">The sequence shown here is derived from an EMBL/GenBank/DDBJ whole genome shotgun (WGS) entry which is preliminary data.</text>
</comment>
<reference evidence="1 2" key="1">
    <citation type="submission" date="2020-04" db="EMBL/GenBank/DDBJ databases">
        <title>Description of novel Gluconacetobacter.</title>
        <authorList>
            <person name="Sombolestani A."/>
        </authorList>
    </citation>
    <scope>NUCLEOTIDE SEQUENCE [LARGE SCALE GENOMIC DNA]</scope>
    <source>
        <strain evidence="1 2">LMG 19747</strain>
    </source>
</reference>
<organism evidence="1 2">
    <name type="scientific">Gluconacetobacter sacchari</name>
    <dbReference type="NCBI Taxonomy" id="92759"/>
    <lineage>
        <taxon>Bacteria</taxon>
        <taxon>Pseudomonadati</taxon>
        <taxon>Pseudomonadota</taxon>
        <taxon>Alphaproteobacteria</taxon>
        <taxon>Acetobacterales</taxon>
        <taxon>Acetobacteraceae</taxon>
        <taxon>Gluconacetobacter</taxon>
    </lineage>
</organism>